<gene>
    <name evidence="1" type="ORF">Vadar_024449</name>
</gene>
<evidence type="ECO:0000313" key="1">
    <source>
        <dbReference type="EMBL" id="KAH7864000.1"/>
    </source>
</evidence>
<comment type="caution">
    <text evidence="1">The sequence shown here is derived from an EMBL/GenBank/DDBJ whole genome shotgun (WGS) entry which is preliminary data.</text>
</comment>
<name>A0ACB7ZEG1_9ERIC</name>
<protein>
    <submittedName>
        <fullName evidence="1">Uncharacterized protein</fullName>
    </submittedName>
</protein>
<dbReference type="EMBL" id="CM037162">
    <property type="protein sequence ID" value="KAH7864000.1"/>
    <property type="molecule type" value="Genomic_DNA"/>
</dbReference>
<dbReference type="Proteomes" id="UP000828048">
    <property type="component" value="Chromosome 12"/>
</dbReference>
<organism evidence="1 2">
    <name type="scientific">Vaccinium darrowii</name>
    <dbReference type="NCBI Taxonomy" id="229202"/>
    <lineage>
        <taxon>Eukaryota</taxon>
        <taxon>Viridiplantae</taxon>
        <taxon>Streptophyta</taxon>
        <taxon>Embryophyta</taxon>
        <taxon>Tracheophyta</taxon>
        <taxon>Spermatophyta</taxon>
        <taxon>Magnoliopsida</taxon>
        <taxon>eudicotyledons</taxon>
        <taxon>Gunneridae</taxon>
        <taxon>Pentapetalae</taxon>
        <taxon>asterids</taxon>
        <taxon>Ericales</taxon>
        <taxon>Ericaceae</taxon>
        <taxon>Vaccinioideae</taxon>
        <taxon>Vaccinieae</taxon>
        <taxon>Vaccinium</taxon>
    </lineage>
</organism>
<reference evidence="1 2" key="1">
    <citation type="journal article" date="2021" name="Hortic Res">
        <title>High-quality reference genome and annotation aids understanding of berry development for evergreen blueberry (Vaccinium darrowii).</title>
        <authorList>
            <person name="Yu J."/>
            <person name="Hulse-Kemp A.M."/>
            <person name="Babiker E."/>
            <person name="Staton M."/>
        </authorList>
    </citation>
    <scope>NUCLEOTIDE SEQUENCE [LARGE SCALE GENOMIC DNA]</scope>
    <source>
        <strain evidence="2">cv. NJ 8807/NJ 8810</strain>
        <tissue evidence="1">Young leaf</tissue>
    </source>
</reference>
<keyword evidence="2" id="KW-1185">Reference proteome</keyword>
<evidence type="ECO:0000313" key="2">
    <source>
        <dbReference type="Proteomes" id="UP000828048"/>
    </source>
</evidence>
<sequence length="80" mass="9070">MDQDQGCSDLGISKNHSGDSDEDHDDSDNDDEFYFLRRRRLSTAASLQNSTHLGVLPLTESTLLREKSDECPTDFCFDRV</sequence>
<accession>A0ACB7ZEG1</accession>
<proteinExistence type="predicted"/>